<dbReference type="AlphaFoldDB" id="A0A7C4JJK5"/>
<dbReference type="Gene3D" id="2.160.10.10">
    <property type="entry name" value="Hexapeptide repeat proteins"/>
    <property type="match status" value="1"/>
</dbReference>
<name>A0A7C4JJK5_9CREN</name>
<organism evidence="2">
    <name type="scientific">Ignisphaera aggregans</name>
    <dbReference type="NCBI Taxonomy" id="334771"/>
    <lineage>
        <taxon>Archaea</taxon>
        <taxon>Thermoproteota</taxon>
        <taxon>Thermoprotei</taxon>
        <taxon>Desulfurococcales</taxon>
        <taxon>Desulfurococcaceae</taxon>
        <taxon>Ignisphaera</taxon>
    </lineage>
</organism>
<dbReference type="CDD" id="cd03358">
    <property type="entry name" value="LbH_WxcM_N_like"/>
    <property type="match status" value="1"/>
</dbReference>
<proteinExistence type="predicted"/>
<dbReference type="EMBL" id="DTCK01000010">
    <property type="protein sequence ID" value="HGQ35344.1"/>
    <property type="molecule type" value="Genomic_DNA"/>
</dbReference>
<protein>
    <submittedName>
        <fullName evidence="2">N-acetyltransferase</fullName>
    </submittedName>
</protein>
<evidence type="ECO:0000313" key="2">
    <source>
        <dbReference type="EMBL" id="HGQ64556.1"/>
    </source>
</evidence>
<dbReference type="InterPro" id="IPR011004">
    <property type="entry name" value="Trimer_LpxA-like_sf"/>
</dbReference>
<dbReference type="GO" id="GO:0016740">
    <property type="term" value="F:transferase activity"/>
    <property type="evidence" value="ECO:0007669"/>
    <property type="project" value="UniProtKB-KW"/>
</dbReference>
<evidence type="ECO:0000313" key="1">
    <source>
        <dbReference type="EMBL" id="HGQ35344.1"/>
    </source>
</evidence>
<dbReference type="InterPro" id="IPR001451">
    <property type="entry name" value="Hexapep"/>
</dbReference>
<dbReference type="SUPFAM" id="SSF51161">
    <property type="entry name" value="Trimeric LpxA-like enzymes"/>
    <property type="match status" value="2"/>
</dbReference>
<dbReference type="Pfam" id="PF14602">
    <property type="entry name" value="Hexapep_2"/>
    <property type="match status" value="2"/>
</dbReference>
<accession>A0A7C4JJK5</accession>
<sequence>MYIGRKTGIGSNTVLGNNVRIYGPSSIGSNTFVDNNIIIGYPIRSKIISIFTSSHFSVFDEILDELSDGATIGSNVIIRHNTTIYEKVEIAERVEIGHNVVIRENTVIKSGCRIGTGTVVDGHVVVDEDTIIQSCVYIPPGVKIGRNVFIAPRVTFTNDRYPPSRKLIETIVEEGAVIGANAVITPGIVVGRGCVVAAGAVVTKSVKPYTVVAGAPAKPIMDRDEYERKKKDYEEKYVFPYR</sequence>
<reference evidence="2" key="1">
    <citation type="journal article" date="2020" name="mSystems">
        <title>Genome- and Community-Level Interaction Insights into Carbon Utilization and Element Cycling Functions of Hydrothermarchaeota in Hydrothermal Sediment.</title>
        <authorList>
            <person name="Zhou Z."/>
            <person name="Liu Y."/>
            <person name="Xu W."/>
            <person name="Pan J."/>
            <person name="Luo Z.H."/>
            <person name="Li M."/>
        </authorList>
    </citation>
    <scope>NUCLEOTIDE SEQUENCE [LARGE SCALE GENOMIC DNA]</scope>
    <source>
        <strain evidence="2">SpSt-637</strain>
        <strain evidence="1">SpSt-667</strain>
    </source>
</reference>
<keyword evidence="2" id="KW-0808">Transferase</keyword>
<dbReference type="Pfam" id="PF00132">
    <property type="entry name" value="Hexapep"/>
    <property type="match status" value="2"/>
</dbReference>
<dbReference type="EMBL" id="DTBD01000039">
    <property type="protein sequence ID" value="HGQ64556.1"/>
    <property type="molecule type" value="Genomic_DNA"/>
</dbReference>
<gene>
    <name evidence="2" type="ORF">ENU08_04865</name>
    <name evidence="1" type="ORF">ENU41_01515</name>
</gene>
<dbReference type="PANTHER" id="PTHR43300:SF10">
    <property type="entry name" value="2,3,4,5-TETRAHYDROPYRIDINE-2,6-DICARBOXYLATE N-ACETYLTRANSFERASE"/>
    <property type="match status" value="1"/>
</dbReference>
<dbReference type="PANTHER" id="PTHR43300">
    <property type="entry name" value="ACETYLTRANSFERASE"/>
    <property type="match status" value="1"/>
</dbReference>
<dbReference type="InterPro" id="IPR050179">
    <property type="entry name" value="Trans_hexapeptide_repeat"/>
</dbReference>
<comment type="caution">
    <text evidence="2">The sequence shown here is derived from an EMBL/GenBank/DDBJ whole genome shotgun (WGS) entry which is preliminary data.</text>
</comment>